<evidence type="ECO:0000259" key="7">
    <source>
        <dbReference type="PROSITE" id="PS50928"/>
    </source>
</evidence>
<feature type="transmembrane region" description="Helical" evidence="6">
    <location>
        <begin position="299"/>
        <end position="320"/>
    </location>
</feature>
<evidence type="ECO:0000256" key="5">
    <source>
        <dbReference type="ARBA" id="ARBA00023136"/>
    </source>
</evidence>
<evidence type="ECO:0000256" key="2">
    <source>
        <dbReference type="ARBA" id="ARBA00022448"/>
    </source>
</evidence>
<organism evidence="8 9">
    <name type="scientific">Paenibacillus anseongense</name>
    <dbReference type="NCBI Taxonomy" id="2682845"/>
    <lineage>
        <taxon>Bacteria</taxon>
        <taxon>Bacillati</taxon>
        <taxon>Bacillota</taxon>
        <taxon>Bacilli</taxon>
        <taxon>Bacillales</taxon>
        <taxon>Paenibacillaceae</taxon>
        <taxon>Paenibacillus</taxon>
    </lineage>
</organism>
<proteinExistence type="inferred from homology"/>
<feature type="transmembrane region" description="Helical" evidence="6">
    <location>
        <begin position="192"/>
        <end position="218"/>
    </location>
</feature>
<protein>
    <submittedName>
        <fullName evidence="8">ABC transporter permease subunit</fullName>
    </submittedName>
</protein>
<accession>A0ABW9UCM9</accession>
<keyword evidence="4 6" id="KW-1133">Transmembrane helix</keyword>
<dbReference type="Pfam" id="PF00528">
    <property type="entry name" value="BPD_transp_1"/>
    <property type="match status" value="1"/>
</dbReference>
<evidence type="ECO:0000256" key="6">
    <source>
        <dbReference type="RuleBase" id="RU363032"/>
    </source>
</evidence>
<keyword evidence="9" id="KW-1185">Reference proteome</keyword>
<comment type="similarity">
    <text evidence="6">Belongs to the binding-protein-dependent transport system permease family.</text>
</comment>
<evidence type="ECO:0000256" key="3">
    <source>
        <dbReference type="ARBA" id="ARBA00022692"/>
    </source>
</evidence>
<feature type="transmembrane region" description="Helical" evidence="6">
    <location>
        <begin position="110"/>
        <end position="131"/>
    </location>
</feature>
<dbReference type="CDD" id="cd06261">
    <property type="entry name" value="TM_PBP2"/>
    <property type="match status" value="1"/>
</dbReference>
<dbReference type="PANTHER" id="PTHR43496">
    <property type="entry name" value="PROTEIN LPLB"/>
    <property type="match status" value="1"/>
</dbReference>
<dbReference type="SUPFAM" id="SSF161098">
    <property type="entry name" value="MetI-like"/>
    <property type="match status" value="1"/>
</dbReference>
<evidence type="ECO:0000256" key="1">
    <source>
        <dbReference type="ARBA" id="ARBA00004141"/>
    </source>
</evidence>
<evidence type="ECO:0000313" key="8">
    <source>
        <dbReference type="EMBL" id="MVQ36493.1"/>
    </source>
</evidence>
<name>A0ABW9UCM9_9BACL</name>
<comment type="caution">
    <text evidence="8">The sequence shown here is derived from an EMBL/GenBank/DDBJ whole genome shotgun (WGS) entry which is preliminary data.</text>
</comment>
<keyword evidence="3 6" id="KW-0812">Transmembrane</keyword>
<dbReference type="PROSITE" id="PS50928">
    <property type="entry name" value="ABC_TM1"/>
    <property type="match status" value="1"/>
</dbReference>
<evidence type="ECO:0000313" key="9">
    <source>
        <dbReference type="Proteomes" id="UP000467637"/>
    </source>
</evidence>
<dbReference type="InterPro" id="IPR035906">
    <property type="entry name" value="MetI-like_sf"/>
</dbReference>
<keyword evidence="5 6" id="KW-0472">Membrane</keyword>
<dbReference type="Gene3D" id="1.10.3720.10">
    <property type="entry name" value="MetI-like"/>
    <property type="match status" value="1"/>
</dbReference>
<dbReference type="Proteomes" id="UP000467637">
    <property type="component" value="Unassembled WGS sequence"/>
</dbReference>
<dbReference type="InterPro" id="IPR000515">
    <property type="entry name" value="MetI-like"/>
</dbReference>
<feature type="transmembrane region" description="Helical" evidence="6">
    <location>
        <begin position="239"/>
        <end position="257"/>
    </location>
</feature>
<keyword evidence="2 6" id="KW-0813">Transport</keyword>
<evidence type="ECO:0000256" key="4">
    <source>
        <dbReference type="ARBA" id="ARBA00022989"/>
    </source>
</evidence>
<sequence>MSVLPDQSRSAVSADDLKRSLQTKQASNRFLNWLKSWKPTWKQEKYLYVLALPGLLYFLIFKYIPLWGLSLAFTEYSPYLGLFKSEWVGFKHFQSFFANPDFWLLFRNTLAISFLNIILFFPMPIIIALLLNELKNVTFKKWVQTSIYLPHFLSWVVIVGICFLTLSGSGIINKLVVESGGQAINFLTNPETFWGMLTAQTIWKETGWGTIIFLAALASINPELYEAAKIDGANRWKQMLYVTIPGIKGTVIILLILRLGQVLDIGFEHIYLMSSSAVTEVADVFDTYAYRVGIQNGRFSFATAVGIFKSVVGLILVLLADRAAKKLGEEGVY</sequence>
<feature type="domain" description="ABC transmembrane type-1" evidence="7">
    <location>
        <begin position="106"/>
        <end position="320"/>
    </location>
</feature>
<dbReference type="PANTHER" id="PTHR43496:SF1">
    <property type="entry name" value="POLYGALACTURONAN_RHAMNOGALACTURONAN TRANSPORT SYSTEM PERMEASE PROTEIN YTEP"/>
    <property type="match status" value="1"/>
</dbReference>
<reference evidence="8 9" key="1">
    <citation type="submission" date="2019-12" db="EMBL/GenBank/DDBJ databases">
        <authorList>
            <person name="Huq M.A."/>
        </authorList>
    </citation>
    <scope>NUCLEOTIDE SEQUENCE [LARGE SCALE GENOMIC DNA]</scope>
    <source>
        <strain evidence="8 9">MAH-34</strain>
    </source>
</reference>
<dbReference type="EMBL" id="WSEM01000016">
    <property type="protein sequence ID" value="MVQ36493.1"/>
    <property type="molecule type" value="Genomic_DNA"/>
</dbReference>
<feature type="transmembrane region" description="Helical" evidence="6">
    <location>
        <begin position="46"/>
        <end position="64"/>
    </location>
</feature>
<feature type="transmembrane region" description="Helical" evidence="6">
    <location>
        <begin position="152"/>
        <end position="172"/>
    </location>
</feature>
<comment type="subcellular location">
    <subcellularLocation>
        <location evidence="6">Cell membrane</location>
        <topology evidence="6">Multi-pass membrane protein</topology>
    </subcellularLocation>
    <subcellularLocation>
        <location evidence="1">Membrane</location>
        <topology evidence="1">Multi-pass membrane protein</topology>
    </subcellularLocation>
</comment>
<gene>
    <name evidence="8" type="ORF">GON05_17940</name>
</gene>